<proteinExistence type="predicted"/>
<gene>
    <name evidence="3" type="ORF">GAO09_06745</name>
</gene>
<dbReference type="GO" id="GO:0003700">
    <property type="term" value="F:DNA-binding transcription factor activity"/>
    <property type="evidence" value="ECO:0007669"/>
    <property type="project" value="TreeGrafter"/>
</dbReference>
<dbReference type="PANTHER" id="PTHR46797">
    <property type="entry name" value="HTH-TYPE TRANSCRIPTIONAL REGULATOR"/>
    <property type="match status" value="1"/>
</dbReference>
<feature type="domain" description="HTH cro/C1-type" evidence="2">
    <location>
        <begin position="17"/>
        <end position="71"/>
    </location>
</feature>
<accession>A0A6A8A7B0</accession>
<evidence type="ECO:0000256" key="1">
    <source>
        <dbReference type="ARBA" id="ARBA00023125"/>
    </source>
</evidence>
<dbReference type="GO" id="GO:0003677">
    <property type="term" value="F:DNA binding"/>
    <property type="evidence" value="ECO:0007669"/>
    <property type="project" value="UniProtKB-KW"/>
</dbReference>
<dbReference type="InterPro" id="IPR050807">
    <property type="entry name" value="TransReg_Diox_bact_type"/>
</dbReference>
<dbReference type="PROSITE" id="PS50943">
    <property type="entry name" value="HTH_CROC1"/>
    <property type="match status" value="1"/>
</dbReference>
<dbReference type="AlphaFoldDB" id="A0A6A8A7B0"/>
<dbReference type="SMART" id="SM00530">
    <property type="entry name" value="HTH_XRE"/>
    <property type="match status" value="1"/>
</dbReference>
<dbReference type="RefSeq" id="WP_153353282.1">
    <property type="nucleotide sequence ID" value="NZ_JAYKOO010000006.1"/>
</dbReference>
<dbReference type="SUPFAM" id="SSF47413">
    <property type="entry name" value="lambda repressor-like DNA-binding domains"/>
    <property type="match status" value="1"/>
</dbReference>
<evidence type="ECO:0000259" key="2">
    <source>
        <dbReference type="PROSITE" id="PS50943"/>
    </source>
</evidence>
<evidence type="ECO:0000313" key="3">
    <source>
        <dbReference type="EMBL" id="MQY45758.1"/>
    </source>
</evidence>
<dbReference type="CDD" id="cd00093">
    <property type="entry name" value="HTH_XRE"/>
    <property type="match status" value="1"/>
</dbReference>
<dbReference type="EMBL" id="WIXI01000037">
    <property type="protein sequence ID" value="MQY45758.1"/>
    <property type="molecule type" value="Genomic_DNA"/>
</dbReference>
<reference evidence="3 4" key="1">
    <citation type="submission" date="2019-11" db="EMBL/GenBank/DDBJ databases">
        <title>Genome analysis of Rhizobacterium cereale a novel genus and species isolated from maize roots in North Spain.</title>
        <authorList>
            <person name="Menendez E."/>
            <person name="Flores-Felix J.D."/>
            <person name="Ramirez-Bahena M.-H."/>
            <person name="Igual J.M."/>
            <person name="Garcia-Fraile P."/>
            <person name="Peix A."/>
            <person name="Velazquez E."/>
        </authorList>
    </citation>
    <scope>NUCLEOTIDE SEQUENCE [LARGE SCALE GENOMIC DNA]</scope>
    <source>
        <strain evidence="3 4">RZME27</strain>
    </source>
</reference>
<dbReference type="Pfam" id="PF01381">
    <property type="entry name" value="HTH_3"/>
    <property type="match status" value="1"/>
</dbReference>
<dbReference type="GO" id="GO:0005829">
    <property type="term" value="C:cytosol"/>
    <property type="evidence" value="ECO:0007669"/>
    <property type="project" value="TreeGrafter"/>
</dbReference>
<keyword evidence="4" id="KW-1185">Reference proteome</keyword>
<protein>
    <submittedName>
        <fullName evidence="3">Helix-turn-helix domain-containing protein</fullName>
    </submittedName>
</protein>
<dbReference type="InterPro" id="IPR010982">
    <property type="entry name" value="Lambda_DNA-bd_dom_sf"/>
</dbReference>
<organism evidence="3 4">
    <name type="scientific">Endobacterium cereale</name>
    <dbReference type="NCBI Taxonomy" id="2663029"/>
    <lineage>
        <taxon>Bacteria</taxon>
        <taxon>Pseudomonadati</taxon>
        <taxon>Pseudomonadota</taxon>
        <taxon>Alphaproteobacteria</taxon>
        <taxon>Hyphomicrobiales</taxon>
        <taxon>Rhizobiaceae</taxon>
        <taxon>Endobacterium</taxon>
    </lineage>
</organism>
<dbReference type="Proteomes" id="UP000435138">
    <property type="component" value="Unassembled WGS sequence"/>
</dbReference>
<dbReference type="InterPro" id="IPR001387">
    <property type="entry name" value="Cro/C1-type_HTH"/>
</dbReference>
<evidence type="ECO:0000313" key="4">
    <source>
        <dbReference type="Proteomes" id="UP000435138"/>
    </source>
</evidence>
<sequence length="132" mass="14339">MPTFSPDPIDVTVGSNLRRFRQVAGISQSALGGALGVTFQQIQKYERGTNRVSASRLQQIADVLNVKVSDFFDGEKAISTHGGALPANDPLVVYLLTAEGRALNRAYWKLSKALRHHIIGLAESLEFSSNAK</sequence>
<dbReference type="PANTHER" id="PTHR46797:SF1">
    <property type="entry name" value="METHYLPHOSPHONATE SYNTHASE"/>
    <property type="match status" value="1"/>
</dbReference>
<dbReference type="Gene3D" id="1.10.260.40">
    <property type="entry name" value="lambda repressor-like DNA-binding domains"/>
    <property type="match status" value="1"/>
</dbReference>
<comment type="caution">
    <text evidence="3">The sequence shown here is derived from an EMBL/GenBank/DDBJ whole genome shotgun (WGS) entry which is preliminary data.</text>
</comment>
<keyword evidence="1" id="KW-0238">DNA-binding</keyword>
<name>A0A6A8A7B0_9HYPH</name>